<dbReference type="Gene3D" id="2.40.128.20">
    <property type="match status" value="2"/>
</dbReference>
<dbReference type="Proteomes" id="UP000011087">
    <property type="component" value="Unassembled WGS sequence"/>
</dbReference>
<feature type="compositionally biased region" description="Polar residues" evidence="1">
    <location>
        <begin position="363"/>
        <end position="374"/>
    </location>
</feature>
<dbReference type="PaxDb" id="55529-EKX50683"/>
<accession>L1JRG3</accession>
<dbReference type="SUPFAM" id="SSF50814">
    <property type="entry name" value="Lipocalins"/>
    <property type="match status" value="1"/>
</dbReference>
<dbReference type="KEGG" id="gtt:GUITHDRAFT_103276"/>
<dbReference type="GeneID" id="17307669"/>
<feature type="compositionally biased region" description="Acidic residues" evidence="1">
    <location>
        <begin position="376"/>
        <end position="385"/>
    </location>
</feature>
<proteinExistence type="predicted"/>
<protein>
    <recommendedName>
        <fullName evidence="5">DUF3598 domain-containing protein</fullName>
    </recommendedName>
</protein>
<gene>
    <name evidence="2" type="ORF">GUITHDRAFT_103276</name>
</gene>
<dbReference type="OrthoDB" id="10576589at2759"/>
<dbReference type="RefSeq" id="XP_005837663.1">
    <property type="nucleotide sequence ID" value="XM_005837606.1"/>
</dbReference>
<evidence type="ECO:0000313" key="2">
    <source>
        <dbReference type="EMBL" id="EKX50683.1"/>
    </source>
</evidence>
<name>L1JRG3_GUITC</name>
<dbReference type="EnsemblProtists" id="EKX50683">
    <property type="protein sequence ID" value="EKX50683"/>
    <property type="gene ID" value="GUITHDRAFT_103276"/>
</dbReference>
<organism evidence="2">
    <name type="scientific">Guillardia theta (strain CCMP2712)</name>
    <name type="common">Cryptophyte</name>
    <dbReference type="NCBI Taxonomy" id="905079"/>
    <lineage>
        <taxon>Eukaryota</taxon>
        <taxon>Cryptophyceae</taxon>
        <taxon>Pyrenomonadales</taxon>
        <taxon>Geminigeraceae</taxon>
        <taxon>Guillardia</taxon>
    </lineage>
</organism>
<reference evidence="3" key="3">
    <citation type="submission" date="2015-06" db="UniProtKB">
        <authorList>
            <consortium name="EnsemblProtists"/>
        </authorList>
    </citation>
    <scope>IDENTIFICATION</scope>
</reference>
<feature type="region of interest" description="Disordered" evidence="1">
    <location>
        <begin position="352"/>
        <end position="385"/>
    </location>
</feature>
<dbReference type="EMBL" id="JH992977">
    <property type="protein sequence ID" value="EKX50683.1"/>
    <property type="molecule type" value="Genomic_DNA"/>
</dbReference>
<keyword evidence="4" id="KW-1185">Reference proteome</keyword>
<dbReference type="AlphaFoldDB" id="L1JRG3"/>
<reference evidence="4" key="2">
    <citation type="submission" date="2012-11" db="EMBL/GenBank/DDBJ databases">
        <authorList>
            <person name="Kuo A."/>
            <person name="Curtis B.A."/>
            <person name="Tanifuji G."/>
            <person name="Burki F."/>
            <person name="Gruber A."/>
            <person name="Irimia M."/>
            <person name="Maruyama S."/>
            <person name="Arias M.C."/>
            <person name="Ball S.G."/>
            <person name="Gile G.H."/>
            <person name="Hirakawa Y."/>
            <person name="Hopkins J.F."/>
            <person name="Rensing S.A."/>
            <person name="Schmutz J."/>
            <person name="Symeonidi A."/>
            <person name="Elias M."/>
            <person name="Eveleigh R.J."/>
            <person name="Herman E.K."/>
            <person name="Klute M.J."/>
            <person name="Nakayama T."/>
            <person name="Obornik M."/>
            <person name="Reyes-Prieto A."/>
            <person name="Armbrust E.V."/>
            <person name="Aves S.J."/>
            <person name="Beiko R.G."/>
            <person name="Coutinho P."/>
            <person name="Dacks J.B."/>
            <person name="Durnford D.G."/>
            <person name="Fast N.M."/>
            <person name="Green B.R."/>
            <person name="Grisdale C."/>
            <person name="Hempe F."/>
            <person name="Henrissat B."/>
            <person name="Hoppner M.P."/>
            <person name="Ishida K.-I."/>
            <person name="Kim E."/>
            <person name="Koreny L."/>
            <person name="Kroth P.G."/>
            <person name="Liu Y."/>
            <person name="Malik S.-B."/>
            <person name="Maier U.G."/>
            <person name="McRose D."/>
            <person name="Mock T."/>
            <person name="Neilson J.A."/>
            <person name="Onodera N.T."/>
            <person name="Poole A.M."/>
            <person name="Pritham E.J."/>
            <person name="Richards T.A."/>
            <person name="Rocap G."/>
            <person name="Roy S.W."/>
            <person name="Sarai C."/>
            <person name="Schaack S."/>
            <person name="Shirato S."/>
            <person name="Slamovits C.H."/>
            <person name="Spencer D.F."/>
            <person name="Suzuki S."/>
            <person name="Worden A.Z."/>
            <person name="Zauner S."/>
            <person name="Barry K."/>
            <person name="Bell C."/>
            <person name="Bharti A.K."/>
            <person name="Crow J.A."/>
            <person name="Grimwood J."/>
            <person name="Kramer R."/>
            <person name="Lindquist E."/>
            <person name="Lucas S."/>
            <person name="Salamov A."/>
            <person name="McFadden G.I."/>
            <person name="Lane C.E."/>
            <person name="Keeling P.J."/>
            <person name="Gray M.W."/>
            <person name="Grigoriev I.V."/>
            <person name="Archibald J.M."/>
        </authorList>
    </citation>
    <scope>NUCLEOTIDE SEQUENCE</scope>
    <source>
        <strain evidence="4">CCMP2712</strain>
    </source>
</reference>
<dbReference type="HOGENOM" id="CLU_759622_0_0_1"/>
<sequence length="385" mass="43497">MQWRESEERLPFQSEWEAFKNYNLGRWMGRALHISPQTGDYVPPFVTEHSIDVVQLEEGQQSAKQRLVVGNETSPRLSESVITVNDEFHCAEDGSYSYDSSLVSVPDVPGTARFCIEMSVALSEEERIRCLALYDFESKLSRIILYEEKRFVSVGANRLIGIKYFEDNVQPTRPPMTFLSLLGEYRGEAFGRGVARLGGGKMTFAARSGNQWDGTQKFRREMQVLDERNRVARKISWSDVNSPVEDSIIMDDGCKLFMLPSGCWVCLPEKLDKVSLDKVEKAEPDQSGGSKGDPVEAVKKALEAAFSTESDKNGDKLPGVQSFSAEFGCFFNDKELVRTIRMYNKDGRMASTTTLREKRVDSDGQSAEKFSSLSYDEFEQPDSKF</sequence>
<evidence type="ECO:0000256" key="1">
    <source>
        <dbReference type="SAM" id="MobiDB-lite"/>
    </source>
</evidence>
<evidence type="ECO:0008006" key="5">
    <source>
        <dbReference type="Google" id="ProtNLM"/>
    </source>
</evidence>
<reference evidence="2 4" key="1">
    <citation type="journal article" date="2012" name="Nature">
        <title>Algal genomes reveal evolutionary mosaicism and the fate of nucleomorphs.</title>
        <authorList>
            <consortium name="DOE Joint Genome Institute"/>
            <person name="Curtis B.A."/>
            <person name="Tanifuji G."/>
            <person name="Burki F."/>
            <person name="Gruber A."/>
            <person name="Irimia M."/>
            <person name="Maruyama S."/>
            <person name="Arias M.C."/>
            <person name="Ball S.G."/>
            <person name="Gile G.H."/>
            <person name="Hirakawa Y."/>
            <person name="Hopkins J.F."/>
            <person name="Kuo A."/>
            <person name="Rensing S.A."/>
            <person name="Schmutz J."/>
            <person name="Symeonidi A."/>
            <person name="Elias M."/>
            <person name="Eveleigh R.J."/>
            <person name="Herman E.K."/>
            <person name="Klute M.J."/>
            <person name="Nakayama T."/>
            <person name="Obornik M."/>
            <person name="Reyes-Prieto A."/>
            <person name="Armbrust E.V."/>
            <person name="Aves S.J."/>
            <person name="Beiko R.G."/>
            <person name="Coutinho P."/>
            <person name="Dacks J.B."/>
            <person name="Durnford D.G."/>
            <person name="Fast N.M."/>
            <person name="Green B.R."/>
            <person name="Grisdale C.J."/>
            <person name="Hempel F."/>
            <person name="Henrissat B."/>
            <person name="Hoppner M.P."/>
            <person name="Ishida K."/>
            <person name="Kim E."/>
            <person name="Koreny L."/>
            <person name="Kroth P.G."/>
            <person name="Liu Y."/>
            <person name="Malik S.B."/>
            <person name="Maier U.G."/>
            <person name="McRose D."/>
            <person name="Mock T."/>
            <person name="Neilson J.A."/>
            <person name="Onodera N.T."/>
            <person name="Poole A.M."/>
            <person name="Pritham E.J."/>
            <person name="Richards T.A."/>
            <person name="Rocap G."/>
            <person name="Roy S.W."/>
            <person name="Sarai C."/>
            <person name="Schaack S."/>
            <person name="Shirato S."/>
            <person name="Slamovits C.H."/>
            <person name="Spencer D.F."/>
            <person name="Suzuki S."/>
            <person name="Worden A.Z."/>
            <person name="Zauner S."/>
            <person name="Barry K."/>
            <person name="Bell C."/>
            <person name="Bharti A.K."/>
            <person name="Crow J.A."/>
            <person name="Grimwood J."/>
            <person name="Kramer R."/>
            <person name="Lindquist E."/>
            <person name="Lucas S."/>
            <person name="Salamov A."/>
            <person name="McFadden G.I."/>
            <person name="Lane C.E."/>
            <person name="Keeling P.J."/>
            <person name="Gray M.W."/>
            <person name="Grigoriev I.V."/>
            <person name="Archibald J.M."/>
        </authorList>
    </citation>
    <scope>NUCLEOTIDE SEQUENCE</scope>
    <source>
        <strain evidence="2 4">CCMP2712</strain>
    </source>
</reference>
<evidence type="ECO:0000313" key="4">
    <source>
        <dbReference type="Proteomes" id="UP000011087"/>
    </source>
</evidence>
<evidence type="ECO:0000313" key="3">
    <source>
        <dbReference type="EnsemblProtists" id="EKX50683"/>
    </source>
</evidence>
<dbReference type="InterPro" id="IPR012674">
    <property type="entry name" value="Calycin"/>
</dbReference>